<keyword evidence="2" id="KW-1185">Reference proteome</keyword>
<evidence type="ECO:0000313" key="1">
    <source>
        <dbReference type="EMBL" id="KAL0918943.1"/>
    </source>
</evidence>
<organism evidence="1 2">
    <name type="scientific">Dendrobium thyrsiflorum</name>
    <name type="common">Pinecone-like raceme dendrobium</name>
    <name type="synonym">Orchid</name>
    <dbReference type="NCBI Taxonomy" id="117978"/>
    <lineage>
        <taxon>Eukaryota</taxon>
        <taxon>Viridiplantae</taxon>
        <taxon>Streptophyta</taxon>
        <taxon>Embryophyta</taxon>
        <taxon>Tracheophyta</taxon>
        <taxon>Spermatophyta</taxon>
        <taxon>Magnoliopsida</taxon>
        <taxon>Liliopsida</taxon>
        <taxon>Asparagales</taxon>
        <taxon>Orchidaceae</taxon>
        <taxon>Epidendroideae</taxon>
        <taxon>Malaxideae</taxon>
        <taxon>Dendrobiinae</taxon>
        <taxon>Dendrobium</taxon>
    </lineage>
</organism>
<reference evidence="1 2" key="1">
    <citation type="journal article" date="2024" name="Plant Biotechnol. J.">
        <title>Dendrobium thyrsiflorum genome and its molecular insights into genes involved in important horticultural traits.</title>
        <authorList>
            <person name="Chen B."/>
            <person name="Wang J.Y."/>
            <person name="Zheng P.J."/>
            <person name="Li K.L."/>
            <person name="Liang Y.M."/>
            <person name="Chen X.F."/>
            <person name="Zhang C."/>
            <person name="Zhao X."/>
            <person name="He X."/>
            <person name="Zhang G.Q."/>
            <person name="Liu Z.J."/>
            <person name="Xu Q."/>
        </authorList>
    </citation>
    <scope>NUCLEOTIDE SEQUENCE [LARGE SCALE GENOMIC DNA]</scope>
    <source>
        <strain evidence="1">GZMU011</strain>
    </source>
</reference>
<dbReference type="Proteomes" id="UP001552299">
    <property type="component" value="Unassembled WGS sequence"/>
</dbReference>
<accession>A0ABD0V8Y2</accession>
<comment type="caution">
    <text evidence="1">The sequence shown here is derived from an EMBL/GenBank/DDBJ whole genome shotgun (WGS) entry which is preliminary data.</text>
</comment>
<sequence length="314" mass="35537">MASLHNYSELCVKFIRSSRERSVPAAAPAPALQRSPRVLGLCDFATITSNGSNESVQVQASESYGSFRCKVGCADPESHGKEALMVFASRKRKIIQSGVRTKGCVQRSIIFLHMAPYYHPVTSRCYRNNSPKVENSLRTLNIHQFLLFPAFQQNMPLMYELLKCWDASEEGFIIKGYLLKFMTDEVTILTGLPNTGAEIIWQNEPLGGVLSTKIKSEMAELNRSTDEPTMLRTFIMFLVSNLIFPLNNHKTPRRLVCIANSVEEFSSLNWAWTLREFLINEFNKITTKFATEKPLGYINEFSPLLLVSAKHLQV</sequence>
<dbReference type="EMBL" id="JANQDX010000009">
    <property type="protein sequence ID" value="KAL0918943.1"/>
    <property type="molecule type" value="Genomic_DNA"/>
</dbReference>
<dbReference type="AlphaFoldDB" id="A0ABD0V8Y2"/>
<protein>
    <submittedName>
        <fullName evidence="1">Uncharacterized protein</fullName>
    </submittedName>
</protein>
<name>A0ABD0V8Y2_DENTH</name>
<proteinExistence type="predicted"/>
<gene>
    <name evidence="1" type="ORF">M5K25_010993</name>
</gene>
<evidence type="ECO:0000313" key="2">
    <source>
        <dbReference type="Proteomes" id="UP001552299"/>
    </source>
</evidence>